<dbReference type="Proteomes" id="UP000005205">
    <property type="component" value="Unassembled WGS sequence"/>
</dbReference>
<evidence type="ECO:0000313" key="14">
    <source>
        <dbReference type="EnsemblMetazoa" id="XP_012059012.1"/>
    </source>
</evidence>
<keyword evidence="13" id="KW-0999">Mitochondrion inner membrane</keyword>
<feature type="topological domain" description="Mitochondrial intermembrane" evidence="13">
    <location>
        <begin position="78"/>
        <end position="422"/>
    </location>
</feature>
<keyword evidence="11 13" id="KW-0670">Pyruvate</keyword>
<comment type="pathway">
    <text evidence="1">Lipid metabolism.</text>
</comment>
<feature type="chain" id="PRO_5023463959" description="Phosphatidylserine decarboxylase beta chain" evidence="13">
    <location>
        <begin position="1"/>
        <end position="360"/>
    </location>
</feature>
<evidence type="ECO:0000256" key="12">
    <source>
        <dbReference type="ARBA" id="ARBA00045136"/>
    </source>
</evidence>
<dbReference type="GO" id="GO:0005743">
    <property type="term" value="C:mitochondrial inner membrane"/>
    <property type="evidence" value="ECO:0007669"/>
    <property type="project" value="UniProtKB-SubCell"/>
</dbReference>
<evidence type="ECO:0000256" key="8">
    <source>
        <dbReference type="ARBA" id="ARBA00023209"/>
    </source>
</evidence>
<dbReference type="GO" id="GO:0006646">
    <property type="term" value="P:phosphatidylethanolamine biosynthetic process"/>
    <property type="evidence" value="ECO:0007669"/>
    <property type="project" value="UniProtKB-UniRule"/>
</dbReference>
<comment type="subcellular location">
    <molecule>Phosphatidylserine decarboxylase beta chain</molecule>
    <subcellularLocation>
        <location evidence="13">Mitochondrion inner membrane</location>
        <topology evidence="13">Single-pass membrane protein</topology>
        <orientation evidence="13">Intermembrane side</orientation>
    </subcellularLocation>
</comment>
<evidence type="ECO:0000313" key="15">
    <source>
        <dbReference type="Proteomes" id="UP000005205"/>
    </source>
</evidence>
<protein>
    <recommendedName>
        <fullName evidence="13">Phosphatidylserine decarboxylase proenzyme, mitochondrial</fullName>
        <ecNumber evidence="13">4.1.1.65</ecNumber>
    </recommendedName>
    <component>
        <recommendedName>
            <fullName evidence="13">Phosphatidylserine decarboxylase beta chain</fullName>
        </recommendedName>
    </component>
    <component>
        <recommendedName>
            <fullName evidence="13">Phosphatidylserine decarboxylase alpha chain</fullName>
        </recommendedName>
    </component>
</protein>
<proteinExistence type="inferred from homology"/>
<evidence type="ECO:0000256" key="1">
    <source>
        <dbReference type="ARBA" id="ARBA00005189"/>
    </source>
</evidence>
<comment type="PTM">
    <text evidence="13">Is synthesized initially as an inactive proenzyme. Formation of the active enzyme involves a self-maturation process in which the active site pyruvoyl group is generated from an internal serine residue via an autocatalytic post-translational modification. Two non-identical subunits are generated from the proenzyme in this reaction, and the pyruvate is formed at the N-terminus of the alpha chain, which is derived from the carboxyl end of the proenzyme. The autoendoproteolytic cleavage occurs by a canonical serine protease mechanism, in which the side chain hydroxyl group of the serine supplies its oxygen atom to form the C-terminus of the beta chain, while the remainder of the serine residue undergoes an oxidative deamination to produce ammonia and the pyruvoyl prosthetic group on the alpha chain. During this reaction, the Ser that is part of the protease active site of the proenzyme becomes the pyruvoyl prosthetic group, which constitutes an essential element of the active site of the mature decarboxylase.</text>
</comment>
<keyword evidence="6 13" id="KW-0443">Lipid metabolism</keyword>
<keyword evidence="5 13" id="KW-1133">Transmembrane helix</keyword>
<comment type="catalytic activity">
    <reaction evidence="13">
        <text>a 1,2-diacyl-sn-glycero-3-phospho-L-serine + H(+) = a 1,2-diacyl-sn-glycero-3-phosphoethanolamine + CO2</text>
        <dbReference type="Rhea" id="RHEA:20828"/>
        <dbReference type="ChEBI" id="CHEBI:15378"/>
        <dbReference type="ChEBI" id="CHEBI:16526"/>
        <dbReference type="ChEBI" id="CHEBI:57262"/>
        <dbReference type="ChEBI" id="CHEBI:64612"/>
        <dbReference type="EC" id="4.1.1.65"/>
    </reaction>
</comment>
<dbReference type="KEGG" id="acep:105622195"/>
<dbReference type="GO" id="GO:0004609">
    <property type="term" value="F:phosphatidylserine decarboxylase activity"/>
    <property type="evidence" value="ECO:0007669"/>
    <property type="project" value="UniProtKB-UniRule"/>
</dbReference>
<dbReference type="Pfam" id="PF02666">
    <property type="entry name" value="PS_Dcarbxylase"/>
    <property type="match status" value="1"/>
</dbReference>
<accession>A0A158NNA4</accession>
<comment type="pathway">
    <text evidence="13">Phospholipid metabolism; phosphatidylethanolamine biosynthesis; phosphatidylethanolamine from CDP-diacylglycerol: step 2/2.</text>
</comment>
<evidence type="ECO:0000256" key="5">
    <source>
        <dbReference type="ARBA" id="ARBA00022989"/>
    </source>
</evidence>
<name>A0A158NNA4_ATTCE</name>
<dbReference type="PANTHER" id="PTHR10067:SF6">
    <property type="entry name" value="PHOSPHATIDYLSERINE DECARBOXYLASE PROENZYME, MITOCHONDRIAL"/>
    <property type="match status" value="1"/>
</dbReference>
<comment type="subcellular location">
    <molecule>Phosphatidylserine decarboxylase alpha chain</molecule>
    <subcellularLocation>
        <location evidence="13">Mitochondrion inner membrane</location>
        <topology evidence="13">Peripheral membrane protein</topology>
        <orientation evidence="13">Intermembrane side</orientation>
    </subcellularLocation>
    <text evidence="13">Anchored to the mitochondrial inner membrane through its interaction with the integral membrane beta chain.</text>
</comment>
<evidence type="ECO:0000256" key="4">
    <source>
        <dbReference type="ARBA" id="ARBA00022793"/>
    </source>
</evidence>
<keyword evidence="9 13" id="KW-0456">Lyase</keyword>
<reference evidence="15" key="1">
    <citation type="journal article" date="2011" name="PLoS Genet.">
        <title>The genome sequence of the leaf-cutter ant Atta cephalotes reveals insights into its obligate symbiotic lifestyle.</title>
        <authorList>
            <person name="Suen G."/>
            <person name="Teiling C."/>
            <person name="Li L."/>
            <person name="Holt C."/>
            <person name="Abouheif E."/>
            <person name="Bornberg-Bauer E."/>
            <person name="Bouffard P."/>
            <person name="Caldera E.J."/>
            <person name="Cash E."/>
            <person name="Cavanaugh A."/>
            <person name="Denas O."/>
            <person name="Elhaik E."/>
            <person name="Fave M.J."/>
            <person name="Gadau J."/>
            <person name="Gibson J.D."/>
            <person name="Graur D."/>
            <person name="Grubbs K.J."/>
            <person name="Hagen D.E."/>
            <person name="Harkins T.T."/>
            <person name="Helmkampf M."/>
            <person name="Hu H."/>
            <person name="Johnson B.R."/>
            <person name="Kim J."/>
            <person name="Marsh S.E."/>
            <person name="Moeller J.A."/>
            <person name="Munoz-Torres M.C."/>
            <person name="Murphy M.C."/>
            <person name="Naughton M.C."/>
            <person name="Nigam S."/>
            <person name="Overson R."/>
            <person name="Rajakumar R."/>
            <person name="Reese J.T."/>
            <person name="Scott J.J."/>
            <person name="Smith C.R."/>
            <person name="Tao S."/>
            <person name="Tsutsui N.D."/>
            <person name="Viljakainen L."/>
            <person name="Wissler L."/>
            <person name="Yandell M.D."/>
            <person name="Zimmer F."/>
            <person name="Taylor J."/>
            <person name="Slater S.C."/>
            <person name="Clifton S.W."/>
            <person name="Warren W.C."/>
            <person name="Elsik C.G."/>
            <person name="Smith C.D."/>
            <person name="Weinstock G.M."/>
            <person name="Gerardo N.M."/>
            <person name="Currie C.R."/>
        </authorList>
    </citation>
    <scope>NUCLEOTIDE SEQUENCE [LARGE SCALE GENOMIC DNA]</scope>
</reference>
<keyword evidence="8 13" id="KW-0594">Phospholipid biosynthesis</keyword>
<evidence type="ECO:0000256" key="2">
    <source>
        <dbReference type="ARBA" id="ARBA00022516"/>
    </source>
</evidence>
<dbReference type="EMBL" id="ADTU01021197">
    <property type="status" value="NOT_ANNOTATED_CDS"/>
    <property type="molecule type" value="Genomic_DNA"/>
</dbReference>
<feature type="active site" description="Charge relay system; for autoendoproteolytic cleavage activity" evidence="13">
    <location>
        <position position="255"/>
    </location>
</feature>
<dbReference type="EnsemblMetazoa" id="XM_012203622.1">
    <property type="protein sequence ID" value="XP_012059012.1"/>
    <property type="gene ID" value="LOC105622195"/>
</dbReference>
<dbReference type="STRING" id="12957.A0A158NNA4"/>
<feature type="modified residue" description="Pyruvic acid (Ser); by autocatalysis" evidence="13">
    <location>
        <position position="361"/>
    </location>
</feature>
<dbReference type="PANTHER" id="PTHR10067">
    <property type="entry name" value="PHOSPHATIDYLSERINE DECARBOXYLASE"/>
    <property type="match status" value="1"/>
</dbReference>
<keyword evidence="4 13" id="KW-0210">Decarboxylase</keyword>
<organism evidence="14 15">
    <name type="scientific">Atta cephalotes</name>
    <name type="common">Leafcutter ant</name>
    <dbReference type="NCBI Taxonomy" id="12957"/>
    <lineage>
        <taxon>Eukaryota</taxon>
        <taxon>Metazoa</taxon>
        <taxon>Ecdysozoa</taxon>
        <taxon>Arthropoda</taxon>
        <taxon>Hexapoda</taxon>
        <taxon>Insecta</taxon>
        <taxon>Pterygota</taxon>
        <taxon>Neoptera</taxon>
        <taxon>Endopterygota</taxon>
        <taxon>Hymenoptera</taxon>
        <taxon>Apocrita</taxon>
        <taxon>Aculeata</taxon>
        <taxon>Formicoidea</taxon>
        <taxon>Formicidae</taxon>
        <taxon>Myrmicinae</taxon>
        <taxon>Atta</taxon>
    </lineage>
</organism>
<evidence type="ECO:0000256" key="9">
    <source>
        <dbReference type="ARBA" id="ARBA00023239"/>
    </source>
</evidence>
<dbReference type="GO" id="GO:0016540">
    <property type="term" value="P:protein autoprocessing"/>
    <property type="evidence" value="ECO:0007669"/>
    <property type="project" value="UniProtKB-UniRule"/>
</dbReference>
<dbReference type="InParanoid" id="A0A158NNA4"/>
<evidence type="ECO:0000256" key="7">
    <source>
        <dbReference type="ARBA" id="ARBA00023136"/>
    </source>
</evidence>
<feature type="active site" description="Charge relay system; for autoendoproteolytic cleavage activity" evidence="13">
    <location>
        <position position="178"/>
    </location>
</feature>
<sequence length="422" mass="48609">MIRNNVRRLEIMDLLIREYQYCCSLSRVPKCPTFVKRSVSSVSVRFVKNISRRWRLVVPTGIGFSLLAGTQWNYLHQYGYRIDIDDGPELLNDVMVTCYCCLPLRTTSRIWGWLTSIELPVSLRPTLYGFYANIFHADLDEVELDLSAFPNLVEFFVRKLKHNARPIAQNANMISPADGKVLYFGPVSSCRVEQVKGVTYDLRQFLGDHLNDLTLNEITKKTTQDDYVKSLLKNPDNRLYQLIVYLAPGDYHRFHSPTDMIIKFRRHFPGKLLSVNPKVLKFMPNLFSLNERVVYVGEWTGGFMAYAAVGATNVGSIRVYCDKELTTNTVHWPESAHWKEASLDNAHIAKGELFGEFRLGSTIVLLFEAPRDFQFSLQIGQTIKVGQALNTFSSKESDKKLERQHLIINVAQDWRDIWKPRL</sequence>
<evidence type="ECO:0000256" key="10">
    <source>
        <dbReference type="ARBA" id="ARBA00023264"/>
    </source>
</evidence>
<dbReference type="EC" id="4.1.1.65" evidence="13"/>
<feature type="active site" description="Charge relay system; for autoendoproteolytic cleavage activity" evidence="13">
    <location>
        <position position="361"/>
    </location>
</feature>
<dbReference type="UniPathway" id="UPA00558">
    <property type="reaction ID" value="UER00616"/>
</dbReference>
<reference evidence="14" key="2">
    <citation type="submission" date="2016-04" db="UniProtKB">
        <authorList>
            <consortium name="EnsemblMetazoa"/>
        </authorList>
    </citation>
    <scope>IDENTIFICATION</scope>
</reference>
<dbReference type="OrthoDB" id="4330at2759"/>
<feature type="chain" id="PRO_5023463958" description="Phosphatidylserine decarboxylase alpha chain" evidence="13">
    <location>
        <begin position="361"/>
        <end position="422"/>
    </location>
</feature>
<evidence type="ECO:0000256" key="11">
    <source>
        <dbReference type="ARBA" id="ARBA00023317"/>
    </source>
</evidence>
<evidence type="ECO:0000256" key="6">
    <source>
        <dbReference type="ARBA" id="ARBA00023098"/>
    </source>
</evidence>
<feature type="topological domain" description="Mitochondrial matrix" evidence="13">
    <location>
        <begin position="1"/>
        <end position="58"/>
    </location>
</feature>
<keyword evidence="2 13" id="KW-0444">Lipid biosynthesis</keyword>
<dbReference type="InterPro" id="IPR033177">
    <property type="entry name" value="PSD-B"/>
</dbReference>
<comment type="similarity">
    <text evidence="13">Belongs to the phosphatidylserine decarboxylase family. PSD-B subfamily. Eukaryotic type I sub-subfamily.</text>
</comment>
<dbReference type="InterPro" id="IPR033661">
    <property type="entry name" value="PSD_type1_euk"/>
</dbReference>
<keyword evidence="3 13" id="KW-0812">Transmembrane</keyword>
<keyword evidence="7 13" id="KW-0472">Membrane</keyword>
<dbReference type="InterPro" id="IPR003817">
    <property type="entry name" value="PS_Dcarbxylase"/>
</dbReference>
<comment type="function">
    <text evidence="12">Catalyzes the formation of phosphatidylethanolamine (PtdEtn) from phosphatidylserine (PtdSer). Plays a central role in phospholipid metabolism and in the interorganelle trafficking of phosphatidylserine. May be involved in lipid droplet biogenesis at the endoplasmic reticulum membrane.</text>
</comment>
<keyword evidence="10 13" id="KW-1208">Phospholipid metabolism</keyword>
<evidence type="ECO:0000256" key="13">
    <source>
        <dbReference type="HAMAP-Rule" id="MF_03208"/>
    </source>
</evidence>
<gene>
    <name evidence="14" type="primary">105622195</name>
</gene>
<dbReference type="NCBIfam" id="TIGR00163">
    <property type="entry name" value="PS_decarb"/>
    <property type="match status" value="1"/>
</dbReference>
<dbReference type="AlphaFoldDB" id="A0A158NNA4"/>
<dbReference type="HAMAP" id="MF_03208">
    <property type="entry name" value="PS_decarb_PSD_B_type1_euk"/>
    <property type="match status" value="1"/>
</dbReference>
<feature type="active site" description="Schiff-base intermediate with substrate; via pyruvic acid; for decarboxylase activity" evidence="13">
    <location>
        <position position="361"/>
    </location>
</feature>
<feature type="site" description="Cleavage (non-hydrolytic); by autocatalysis" evidence="13">
    <location>
        <begin position="360"/>
        <end position="361"/>
    </location>
</feature>
<comment type="cofactor">
    <cofactor evidence="13">
        <name>pyruvate</name>
        <dbReference type="ChEBI" id="CHEBI:15361"/>
    </cofactor>
    <text evidence="13">Binds 1 pyruvoyl group covalently per subunit.</text>
</comment>
<comment type="subunit">
    <text evidence="13">Heterodimer of a large membrane-associated beta subunit and a small pyruvoyl-containing alpha subunit.</text>
</comment>
<dbReference type="eggNOG" id="KOG2420">
    <property type="taxonomic scope" value="Eukaryota"/>
</dbReference>
<dbReference type="FunCoup" id="A0A158NNA4">
    <property type="interactions" value="1523"/>
</dbReference>
<keyword evidence="13" id="KW-0496">Mitochondrion</keyword>
<keyword evidence="15" id="KW-1185">Reference proteome</keyword>
<evidence type="ECO:0000256" key="3">
    <source>
        <dbReference type="ARBA" id="ARBA00022692"/>
    </source>
</evidence>
<keyword evidence="13" id="KW-0865">Zymogen</keyword>